<evidence type="ECO:0000256" key="2">
    <source>
        <dbReference type="SAM" id="MobiDB-lite"/>
    </source>
</evidence>
<reference evidence="5 6" key="1">
    <citation type="submission" date="2023-08" db="EMBL/GenBank/DDBJ databases">
        <authorList>
            <person name="Girao M."/>
            <person name="Carvalho M.F."/>
        </authorList>
    </citation>
    <scope>NUCLEOTIDE SEQUENCE [LARGE SCALE GENOMIC DNA]</scope>
    <source>
        <strain evidence="5 6">CT-R113</strain>
    </source>
</reference>
<name>A0ABU7K5H4_9ACTN</name>
<organism evidence="5 6">
    <name type="scientific">Nocardiopsis codii</name>
    <dbReference type="NCBI Taxonomy" id="3065942"/>
    <lineage>
        <taxon>Bacteria</taxon>
        <taxon>Bacillati</taxon>
        <taxon>Actinomycetota</taxon>
        <taxon>Actinomycetes</taxon>
        <taxon>Streptosporangiales</taxon>
        <taxon>Nocardiopsidaceae</taxon>
        <taxon>Nocardiopsis</taxon>
    </lineage>
</organism>
<keyword evidence="3" id="KW-0732">Signal</keyword>
<dbReference type="PROSITE" id="PS51257">
    <property type="entry name" value="PROKAR_LIPOPROTEIN"/>
    <property type="match status" value="1"/>
</dbReference>
<feature type="region of interest" description="Disordered" evidence="2">
    <location>
        <begin position="30"/>
        <end position="51"/>
    </location>
</feature>
<dbReference type="SUPFAM" id="SSF53822">
    <property type="entry name" value="Periplasmic binding protein-like I"/>
    <property type="match status" value="1"/>
</dbReference>
<dbReference type="Pfam" id="PF13407">
    <property type="entry name" value="Peripla_BP_4"/>
    <property type="match status" value="1"/>
</dbReference>
<dbReference type="Proteomes" id="UP001356095">
    <property type="component" value="Unassembled WGS sequence"/>
</dbReference>
<dbReference type="InterPro" id="IPR025997">
    <property type="entry name" value="SBP_2_dom"/>
</dbReference>
<dbReference type="NCBIfam" id="TIGR02637">
    <property type="entry name" value="RhaS"/>
    <property type="match status" value="1"/>
</dbReference>
<feature type="chain" id="PRO_5045256814" evidence="3">
    <location>
        <begin position="26"/>
        <end position="354"/>
    </location>
</feature>
<proteinExistence type="predicted"/>
<sequence>MTDPRPRHLLLAASAFAVLMTAACGGTTIDDAQEEDTSGPTGTADPDAEIPEGLKMDFLPKQLNNPYSDIVNEGGAVAVEELAGEFTERGGTEPTADSQVEYINAASQAGSDVIVIAANDPDAVCPSLDQARDNGAAIVGYDSNANCTDIFVNQSSDELIGRTLVEMISEQIGGEGTFAVLSATPNATNQNAWIAAMEEVLAEEEYADLELVDTVYGNDDDLQSFQEMQGLMQSHPDLDGVVSPTTVGIAAAARYVSDSEYKGEVAITGLGTPNQMREFVEDGTVDSFALWNPEELGYLAGYAGAALSAGRITGAEGETFEAGDLGDYTVEADGEIVLGPPTVFDADNIDDFDF</sequence>
<dbReference type="Gene3D" id="3.40.50.2300">
    <property type="match status" value="2"/>
</dbReference>
<dbReference type="CDD" id="cd20000">
    <property type="entry name" value="PBP1_ABC_rhamnose"/>
    <property type="match status" value="1"/>
</dbReference>
<comment type="subcellular location">
    <subcellularLocation>
        <location evidence="1">Cell envelope</location>
    </subcellularLocation>
</comment>
<comment type="caution">
    <text evidence="5">The sequence shown here is derived from an EMBL/GenBank/DDBJ whole genome shotgun (WGS) entry which is preliminary data.</text>
</comment>
<keyword evidence="6" id="KW-1185">Reference proteome</keyword>
<dbReference type="RefSeq" id="WP_330091290.1">
    <property type="nucleotide sequence ID" value="NZ_JAUZMY010000007.1"/>
</dbReference>
<evidence type="ECO:0000313" key="6">
    <source>
        <dbReference type="Proteomes" id="UP001356095"/>
    </source>
</evidence>
<accession>A0ABU7K5H4</accession>
<dbReference type="InterPro" id="IPR013459">
    <property type="entry name" value="RhaS"/>
</dbReference>
<protein>
    <submittedName>
        <fullName evidence="5">Rhamnose ABC transporter substrate-binding protein</fullName>
    </submittedName>
</protein>
<evidence type="ECO:0000256" key="1">
    <source>
        <dbReference type="ARBA" id="ARBA00004196"/>
    </source>
</evidence>
<feature type="signal peptide" evidence="3">
    <location>
        <begin position="1"/>
        <end position="25"/>
    </location>
</feature>
<evidence type="ECO:0000256" key="3">
    <source>
        <dbReference type="SAM" id="SignalP"/>
    </source>
</evidence>
<dbReference type="PANTHER" id="PTHR30036">
    <property type="entry name" value="D-XYLOSE-BINDING PERIPLASMIC PROTEIN"/>
    <property type="match status" value="1"/>
</dbReference>
<evidence type="ECO:0000259" key="4">
    <source>
        <dbReference type="Pfam" id="PF13407"/>
    </source>
</evidence>
<dbReference type="PANTHER" id="PTHR30036:SF8">
    <property type="entry name" value="ABC-TYPE SUGAR TRANSPORT SYSTEM PERIPLASMIC COMPONENT-LIKE PROTEIN"/>
    <property type="match status" value="1"/>
</dbReference>
<feature type="domain" description="Periplasmic binding protein" evidence="4">
    <location>
        <begin position="58"/>
        <end position="310"/>
    </location>
</feature>
<dbReference type="EMBL" id="JAUZMY010000007">
    <property type="protein sequence ID" value="MEE2037498.1"/>
    <property type="molecule type" value="Genomic_DNA"/>
</dbReference>
<dbReference type="InterPro" id="IPR050555">
    <property type="entry name" value="Bact_Solute-Bind_Prot2"/>
</dbReference>
<evidence type="ECO:0000313" key="5">
    <source>
        <dbReference type="EMBL" id="MEE2037498.1"/>
    </source>
</evidence>
<dbReference type="InterPro" id="IPR028082">
    <property type="entry name" value="Peripla_BP_I"/>
</dbReference>
<gene>
    <name evidence="5" type="primary">rhaS</name>
    <name evidence="5" type="ORF">Q8791_09730</name>
</gene>